<keyword evidence="3" id="KW-1185">Reference proteome</keyword>
<feature type="signal peptide" evidence="1">
    <location>
        <begin position="1"/>
        <end position="27"/>
    </location>
</feature>
<dbReference type="Proteomes" id="UP000076871">
    <property type="component" value="Unassembled WGS sequence"/>
</dbReference>
<dbReference type="AlphaFoldDB" id="A0A165E4Q1"/>
<name>A0A165E4Q1_9APHY</name>
<dbReference type="Gene3D" id="2.60.120.260">
    <property type="entry name" value="Galactose-binding domain-like"/>
    <property type="match status" value="1"/>
</dbReference>
<dbReference type="GeneID" id="63821487"/>
<keyword evidence="1" id="KW-0732">Signal</keyword>
<dbReference type="OrthoDB" id="3245657at2759"/>
<reference evidence="2 3" key="1">
    <citation type="journal article" date="2016" name="Mol. Biol. Evol.">
        <title>Comparative Genomics of Early-Diverging Mushroom-Forming Fungi Provides Insights into the Origins of Lignocellulose Decay Capabilities.</title>
        <authorList>
            <person name="Nagy L.G."/>
            <person name="Riley R."/>
            <person name="Tritt A."/>
            <person name="Adam C."/>
            <person name="Daum C."/>
            <person name="Floudas D."/>
            <person name="Sun H."/>
            <person name="Yadav J.S."/>
            <person name="Pangilinan J."/>
            <person name="Larsson K.H."/>
            <person name="Matsuura K."/>
            <person name="Barry K."/>
            <person name="Labutti K."/>
            <person name="Kuo R."/>
            <person name="Ohm R.A."/>
            <person name="Bhattacharya S.S."/>
            <person name="Shirouzu T."/>
            <person name="Yoshinaga Y."/>
            <person name="Martin F.M."/>
            <person name="Grigoriev I.V."/>
            <person name="Hibbett D.S."/>
        </authorList>
    </citation>
    <scope>NUCLEOTIDE SEQUENCE [LARGE SCALE GENOMIC DNA]</scope>
    <source>
        <strain evidence="2 3">93-53</strain>
    </source>
</reference>
<dbReference type="STRING" id="1314785.A0A165E4Q1"/>
<organism evidence="2 3">
    <name type="scientific">Laetiporus sulphureus 93-53</name>
    <dbReference type="NCBI Taxonomy" id="1314785"/>
    <lineage>
        <taxon>Eukaryota</taxon>
        <taxon>Fungi</taxon>
        <taxon>Dikarya</taxon>
        <taxon>Basidiomycota</taxon>
        <taxon>Agaricomycotina</taxon>
        <taxon>Agaricomycetes</taxon>
        <taxon>Polyporales</taxon>
        <taxon>Laetiporus</taxon>
    </lineage>
</organism>
<accession>A0A165E4Q1</accession>
<feature type="chain" id="PRO_5007856987" evidence="1">
    <location>
        <begin position="28"/>
        <end position="186"/>
    </location>
</feature>
<proteinExistence type="predicted"/>
<protein>
    <submittedName>
        <fullName evidence="2">Uncharacterized protein</fullName>
    </submittedName>
</protein>
<evidence type="ECO:0000256" key="1">
    <source>
        <dbReference type="SAM" id="SignalP"/>
    </source>
</evidence>
<evidence type="ECO:0000313" key="2">
    <source>
        <dbReference type="EMBL" id="KZT06235.1"/>
    </source>
</evidence>
<gene>
    <name evidence="2" type="ORF">LAESUDRAFT_653937</name>
</gene>
<dbReference type="InParanoid" id="A0A165E4Q1"/>
<dbReference type="EMBL" id="KV427625">
    <property type="protein sequence ID" value="KZT06235.1"/>
    <property type="molecule type" value="Genomic_DNA"/>
</dbReference>
<sequence length="186" mass="20412">MPPAAVTLILTCLCSVWYHSFVLFASAEWVNITIDDTFGDNVNGQQFVYSPDDKWTTGQNCTGCLAHPNASEAFDHSWHDSSFFPEIESSAPSASVSFNGTAVYVYCIIFHSDFSPDGYTNLNFAIDGEMVGEPFISIPSNSTSIDYNRLVYANNSLSWSPHTLTITNGANGSQTSLALLDYIQYT</sequence>
<evidence type="ECO:0000313" key="3">
    <source>
        <dbReference type="Proteomes" id="UP000076871"/>
    </source>
</evidence>
<dbReference type="RefSeq" id="XP_040763975.1">
    <property type="nucleotide sequence ID" value="XM_040904457.1"/>
</dbReference>